<feature type="non-terminal residue" evidence="2">
    <location>
        <position position="1"/>
    </location>
</feature>
<feature type="transmembrane region" description="Helical" evidence="1">
    <location>
        <begin position="104"/>
        <end position="125"/>
    </location>
</feature>
<name>A0A381NBW0_9ZZZZ</name>
<evidence type="ECO:0000313" key="2">
    <source>
        <dbReference type="EMBL" id="SUZ51544.1"/>
    </source>
</evidence>
<feature type="transmembrane region" description="Helical" evidence="1">
    <location>
        <begin position="81"/>
        <end position="98"/>
    </location>
</feature>
<keyword evidence="1" id="KW-0812">Transmembrane</keyword>
<reference evidence="2" key="1">
    <citation type="submission" date="2018-05" db="EMBL/GenBank/DDBJ databases">
        <authorList>
            <person name="Lanie J.A."/>
            <person name="Ng W.-L."/>
            <person name="Kazmierczak K.M."/>
            <person name="Andrzejewski T.M."/>
            <person name="Davidsen T.M."/>
            <person name="Wayne K.J."/>
            <person name="Tettelin H."/>
            <person name="Glass J.I."/>
            <person name="Rusch D."/>
            <person name="Podicherti R."/>
            <person name="Tsui H.-C.T."/>
            <person name="Winkler M.E."/>
        </authorList>
    </citation>
    <scope>NUCLEOTIDE SEQUENCE</scope>
</reference>
<proteinExistence type="predicted"/>
<feature type="transmembrane region" description="Helical" evidence="1">
    <location>
        <begin position="55"/>
        <end position="74"/>
    </location>
</feature>
<sequence length="180" mass="20994">VTLEQIVIGLIRIAGSLPVLRWALAGAIIAIIVDFSDLFWMGFLDLGGLGNYQAFDKWIDIVYMLAFLWVANRWNGMERTVAIGLFVFRMIGFITFELTGARPILLTFPNVFEFWFVFVAIRLHYWPNYEMNRSRIIKWLIICSTLKLGQEWVLHGGRYLDSFTFFEAVTAIWDFVSFWS</sequence>
<organism evidence="2">
    <name type="scientific">marine metagenome</name>
    <dbReference type="NCBI Taxonomy" id="408172"/>
    <lineage>
        <taxon>unclassified sequences</taxon>
        <taxon>metagenomes</taxon>
        <taxon>ecological metagenomes</taxon>
    </lineage>
</organism>
<dbReference type="AlphaFoldDB" id="A0A381NBW0"/>
<evidence type="ECO:0000256" key="1">
    <source>
        <dbReference type="SAM" id="Phobius"/>
    </source>
</evidence>
<keyword evidence="1" id="KW-0472">Membrane</keyword>
<protein>
    <submittedName>
        <fullName evidence="2">Uncharacterized protein</fullName>
    </submittedName>
</protein>
<dbReference type="EMBL" id="UINC01000226">
    <property type="protein sequence ID" value="SUZ51544.1"/>
    <property type="molecule type" value="Genomic_DNA"/>
</dbReference>
<accession>A0A381NBW0</accession>
<feature type="transmembrane region" description="Helical" evidence="1">
    <location>
        <begin position="22"/>
        <end position="43"/>
    </location>
</feature>
<keyword evidence="1" id="KW-1133">Transmembrane helix</keyword>
<gene>
    <name evidence="2" type="ORF">METZ01_LOCUS4398</name>
</gene>